<dbReference type="GO" id="GO:0005381">
    <property type="term" value="F:iron ion transmembrane transporter activity"/>
    <property type="evidence" value="ECO:0007669"/>
    <property type="project" value="UniProtKB-UniRule"/>
</dbReference>
<accession>A0A9Q0AMX1</accession>
<keyword evidence="7" id="KW-0406">Ion transport</keyword>
<feature type="transmembrane region" description="Helical" evidence="7">
    <location>
        <begin position="338"/>
        <end position="358"/>
    </location>
</feature>
<evidence type="ECO:0000256" key="3">
    <source>
        <dbReference type="ARBA" id="ARBA00022448"/>
    </source>
</evidence>
<keyword evidence="5 7" id="KW-1133">Transmembrane helix</keyword>
<dbReference type="EMBL" id="JAFIMR010000020">
    <property type="protein sequence ID" value="KAI1866514.1"/>
    <property type="molecule type" value="Genomic_DNA"/>
</dbReference>
<keyword evidence="6 7" id="KW-0472">Membrane</keyword>
<comment type="similarity">
    <text evidence="2 7">Belongs to the ferroportin (FP) (TC 2.A.100) family. SLC40A subfamily.</text>
</comment>
<protein>
    <recommendedName>
        <fullName evidence="7">Solute carrier family 40 member</fullName>
    </recommendedName>
</protein>
<sequence>MPAQPSPGIRGSAIPRVYLLQLLSSCAIRSSEFSLSLFLAGTYPSTLLYISIHGLCRSIAAVLLGPAVGAYVDSQDRLRAMGLCIAYQRLSIVLSCILIISLRHLPEPGLESWGRLAALLCFATVALLGSIEKLAAMANLIALERDWLVIVAETHRLRRQDFNASLRRVDLLSKLLAPSFVGLIDSSSPQLAMMVVVVWNVASMLLESRIASQIYNTVPELAYEREHGNVTEMRHLSLENGPEQVVSLLSVPPLSVTSLLTLAPWEEYRKSPVFLASFAGCILWWTVLYVGGPMIAYLLSIGFSSLQVTFFRIVSVVAELGGTWLAPILMDRFGPSRAGFYFLLWQVACLAVFAGPVLTHDITTIFAGVALGLGIIFKRLGLWGSDLAIQFMVQEVGHFVRS</sequence>
<dbReference type="SUPFAM" id="SSF103473">
    <property type="entry name" value="MFS general substrate transporter"/>
    <property type="match status" value="1"/>
</dbReference>
<gene>
    <name evidence="8" type="ORF">JX265_007815</name>
</gene>
<dbReference type="PANTHER" id="PTHR11660:SF57">
    <property type="entry name" value="SOLUTE CARRIER FAMILY 40 MEMBER"/>
    <property type="match status" value="1"/>
</dbReference>
<dbReference type="Proteomes" id="UP000829685">
    <property type="component" value="Unassembled WGS sequence"/>
</dbReference>
<evidence type="ECO:0000313" key="8">
    <source>
        <dbReference type="EMBL" id="KAI1866514.1"/>
    </source>
</evidence>
<evidence type="ECO:0000256" key="1">
    <source>
        <dbReference type="ARBA" id="ARBA00004141"/>
    </source>
</evidence>
<feature type="transmembrane region" description="Helical" evidence="7">
    <location>
        <begin position="47"/>
        <end position="68"/>
    </location>
</feature>
<feature type="transmembrane region" description="Helical" evidence="7">
    <location>
        <begin position="364"/>
        <end position="382"/>
    </location>
</feature>
<dbReference type="GO" id="GO:0016020">
    <property type="term" value="C:membrane"/>
    <property type="evidence" value="ECO:0007669"/>
    <property type="project" value="UniProtKB-SubCell"/>
</dbReference>
<organism evidence="8 9">
    <name type="scientific">Neoarthrinium moseri</name>
    <dbReference type="NCBI Taxonomy" id="1658444"/>
    <lineage>
        <taxon>Eukaryota</taxon>
        <taxon>Fungi</taxon>
        <taxon>Dikarya</taxon>
        <taxon>Ascomycota</taxon>
        <taxon>Pezizomycotina</taxon>
        <taxon>Sordariomycetes</taxon>
        <taxon>Xylariomycetidae</taxon>
        <taxon>Amphisphaeriales</taxon>
        <taxon>Apiosporaceae</taxon>
        <taxon>Neoarthrinium</taxon>
    </lineage>
</organism>
<comment type="caution">
    <text evidence="7">Lacks conserved residue(s) required for the propagation of feature annotation.</text>
</comment>
<proteinExistence type="inferred from homology"/>
<keyword evidence="9" id="KW-1185">Reference proteome</keyword>
<feature type="transmembrane region" description="Helical" evidence="7">
    <location>
        <begin position="112"/>
        <end position="131"/>
    </location>
</feature>
<evidence type="ECO:0000256" key="5">
    <source>
        <dbReference type="ARBA" id="ARBA00022989"/>
    </source>
</evidence>
<dbReference type="AlphaFoldDB" id="A0A9Q0AMX1"/>
<comment type="function">
    <text evidence="7">May be involved in iron transport and iron homeostasis.</text>
</comment>
<feature type="transmembrane region" description="Helical" evidence="7">
    <location>
        <begin position="275"/>
        <end position="299"/>
    </location>
</feature>
<dbReference type="Pfam" id="PF06963">
    <property type="entry name" value="FPN1"/>
    <property type="match status" value="1"/>
</dbReference>
<dbReference type="PANTHER" id="PTHR11660">
    <property type="entry name" value="SOLUTE CARRIER FAMILY 40 MEMBER"/>
    <property type="match status" value="1"/>
</dbReference>
<keyword evidence="3 7" id="KW-0813">Transport</keyword>
<name>A0A9Q0AMX1_9PEZI</name>
<dbReference type="InterPro" id="IPR036259">
    <property type="entry name" value="MFS_trans_sf"/>
</dbReference>
<comment type="caution">
    <text evidence="8">The sequence shown here is derived from an EMBL/GenBank/DDBJ whole genome shotgun (WGS) entry which is preliminary data.</text>
</comment>
<comment type="subcellular location">
    <subcellularLocation>
        <location evidence="1 7">Membrane</location>
        <topology evidence="1 7">Multi-pass membrane protein</topology>
    </subcellularLocation>
</comment>
<evidence type="ECO:0000256" key="6">
    <source>
        <dbReference type="ARBA" id="ARBA00023136"/>
    </source>
</evidence>
<evidence type="ECO:0000313" key="9">
    <source>
        <dbReference type="Proteomes" id="UP000829685"/>
    </source>
</evidence>
<keyword evidence="4 7" id="KW-0812">Transmembrane</keyword>
<dbReference type="Gene3D" id="1.20.1250.20">
    <property type="entry name" value="MFS general substrate transporter like domains"/>
    <property type="match status" value="1"/>
</dbReference>
<evidence type="ECO:0000256" key="4">
    <source>
        <dbReference type="ARBA" id="ARBA00022692"/>
    </source>
</evidence>
<reference evidence="8" key="1">
    <citation type="submission" date="2021-03" db="EMBL/GenBank/DDBJ databases">
        <title>Revisited historic fungal species revealed as producer of novel bioactive compounds through whole genome sequencing and comparative genomics.</title>
        <authorList>
            <person name="Vignolle G.A."/>
            <person name="Hochenegger N."/>
            <person name="Mach R.L."/>
            <person name="Mach-Aigner A.R."/>
            <person name="Javad Rahimi M."/>
            <person name="Salim K.A."/>
            <person name="Chan C.M."/>
            <person name="Lim L.B.L."/>
            <person name="Cai F."/>
            <person name="Druzhinina I.S."/>
            <person name="U'Ren J.M."/>
            <person name="Derntl C."/>
        </authorList>
    </citation>
    <scope>NUCLEOTIDE SEQUENCE</scope>
    <source>
        <strain evidence="8">TUCIM 5799</strain>
    </source>
</reference>
<feature type="transmembrane region" description="Helical" evidence="7">
    <location>
        <begin position="305"/>
        <end position="326"/>
    </location>
</feature>
<feature type="transmembrane region" description="Helical" evidence="7">
    <location>
        <begin position="80"/>
        <end position="100"/>
    </location>
</feature>
<dbReference type="InterPro" id="IPR009716">
    <property type="entry name" value="Ferroportin-1"/>
</dbReference>
<evidence type="ECO:0000256" key="7">
    <source>
        <dbReference type="RuleBase" id="RU365065"/>
    </source>
</evidence>
<evidence type="ECO:0000256" key="2">
    <source>
        <dbReference type="ARBA" id="ARBA00006279"/>
    </source>
</evidence>